<evidence type="ECO:0000256" key="12">
    <source>
        <dbReference type="ARBA" id="ARBA00034000"/>
    </source>
</evidence>
<dbReference type="Pfam" id="PF00905">
    <property type="entry name" value="Transpeptidase"/>
    <property type="match status" value="2"/>
</dbReference>
<comment type="catalytic activity">
    <reaction evidence="13">
        <text>[GlcNAc-(1-&gt;4)-Mur2Ac(oyl-L-Ala-gamma-D-Glu-L-Lys-D-Ala-D-Ala)](n)-di-trans,octa-cis-undecaprenyl diphosphate + beta-D-GlcNAc-(1-&gt;4)-Mur2Ac(oyl-L-Ala-gamma-D-Glu-L-Lys-D-Ala-D-Ala)-di-trans,octa-cis-undecaprenyl diphosphate = [GlcNAc-(1-&gt;4)-Mur2Ac(oyl-L-Ala-gamma-D-Glu-L-Lys-D-Ala-D-Ala)](n+1)-di-trans,octa-cis-undecaprenyl diphosphate + di-trans,octa-cis-undecaprenyl diphosphate + H(+)</text>
        <dbReference type="Rhea" id="RHEA:23708"/>
        <dbReference type="Rhea" id="RHEA-COMP:9602"/>
        <dbReference type="Rhea" id="RHEA-COMP:9603"/>
        <dbReference type="ChEBI" id="CHEBI:15378"/>
        <dbReference type="ChEBI" id="CHEBI:58405"/>
        <dbReference type="ChEBI" id="CHEBI:60033"/>
        <dbReference type="ChEBI" id="CHEBI:78435"/>
        <dbReference type="EC" id="2.4.99.28"/>
    </reaction>
</comment>
<comment type="catalytic activity">
    <reaction evidence="12">
        <text>Preferential cleavage: (Ac)2-L-Lys-D-Ala-|-D-Ala. Also transpeptidation of peptidyl-alanyl moieties that are N-acyl substituents of D-alanine.</text>
        <dbReference type="EC" id="3.4.16.4"/>
    </reaction>
</comment>
<keyword evidence="8" id="KW-0133">Cell shape</keyword>
<evidence type="ECO:0000256" key="13">
    <source>
        <dbReference type="ARBA" id="ARBA00049902"/>
    </source>
</evidence>
<evidence type="ECO:0000256" key="14">
    <source>
        <dbReference type="SAM" id="MobiDB-lite"/>
    </source>
</evidence>
<evidence type="ECO:0000256" key="2">
    <source>
        <dbReference type="ARBA" id="ARBA00007739"/>
    </source>
</evidence>
<keyword evidence="10" id="KW-0511">Multifunctional enzyme</keyword>
<dbReference type="SUPFAM" id="SSF56601">
    <property type="entry name" value="beta-lactamase/transpeptidase-like"/>
    <property type="match status" value="1"/>
</dbReference>
<keyword evidence="9" id="KW-0573">Peptidoglycan synthesis</keyword>
<comment type="similarity">
    <text evidence="2">In the N-terminal section; belongs to the glycosyltransferase 51 family.</text>
</comment>
<comment type="similarity">
    <text evidence="1">In the C-terminal section; belongs to the transpeptidase family.</text>
</comment>
<dbReference type="Pfam" id="PF00912">
    <property type="entry name" value="Transgly"/>
    <property type="match status" value="1"/>
</dbReference>
<proteinExistence type="inferred from homology"/>
<keyword evidence="3" id="KW-0121">Carboxypeptidase</keyword>
<evidence type="ECO:0000256" key="3">
    <source>
        <dbReference type="ARBA" id="ARBA00022645"/>
    </source>
</evidence>
<evidence type="ECO:0000259" key="15">
    <source>
        <dbReference type="Pfam" id="PF00905"/>
    </source>
</evidence>
<dbReference type="GO" id="GO:0030288">
    <property type="term" value="C:outer membrane-bounded periplasmic space"/>
    <property type="evidence" value="ECO:0007669"/>
    <property type="project" value="TreeGrafter"/>
</dbReference>
<accession>A0A7X8YEZ0</accession>
<dbReference type="InterPro" id="IPR036950">
    <property type="entry name" value="PBP_transglycosylase"/>
</dbReference>
<dbReference type="GO" id="GO:0009252">
    <property type="term" value="P:peptidoglycan biosynthetic process"/>
    <property type="evidence" value="ECO:0007669"/>
    <property type="project" value="UniProtKB-KW"/>
</dbReference>
<evidence type="ECO:0000256" key="9">
    <source>
        <dbReference type="ARBA" id="ARBA00022984"/>
    </source>
</evidence>
<dbReference type="Proteomes" id="UP000523139">
    <property type="component" value="Unassembled WGS sequence"/>
</dbReference>
<dbReference type="InterPro" id="IPR001264">
    <property type="entry name" value="Glyco_trans_51"/>
</dbReference>
<dbReference type="GO" id="GO:0008658">
    <property type="term" value="F:penicillin binding"/>
    <property type="evidence" value="ECO:0007669"/>
    <property type="project" value="InterPro"/>
</dbReference>
<evidence type="ECO:0000256" key="10">
    <source>
        <dbReference type="ARBA" id="ARBA00023268"/>
    </source>
</evidence>
<reference evidence="17 18" key="1">
    <citation type="submission" date="2020-04" db="EMBL/GenBank/DDBJ databases">
        <title>Nesterenkonia sp. nov., isolated from marine sediment.</title>
        <authorList>
            <person name="Zhang G."/>
        </authorList>
    </citation>
    <scope>NUCLEOTIDE SEQUENCE [LARGE SCALE GENOMIC DNA]</scope>
    <source>
        <strain evidence="17 18">MY13</strain>
    </source>
</reference>
<comment type="caution">
    <text evidence="17">The sequence shown here is derived from an EMBL/GenBank/DDBJ whole genome shotgun (WGS) entry which is preliminary data.</text>
</comment>
<keyword evidence="4" id="KW-0645">Protease</keyword>
<organism evidence="17 18">
    <name type="scientific">Nesterenkonia sedimenti</name>
    <dbReference type="NCBI Taxonomy" id="1463632"/>
    <lineage>
        <taxon>Bacteria</taxon>
        <taxon>Bacillati</taxon>
        <taxon>Actinomycetota</taxon>
        <taxon>Actinomycetes</taxon>
        <taxon>Micrococcales</taxon>
        <taxon>Micrococcaceae</taxon>
        <taxon>Nesterenkonia</taxon>
    </lineage>
</organism>
<dbReference type="InterPro" id="IPR001460">
    <property type="entry name" value="PCN-bd_Tpept"/>
</dbReference>
<keyword evidence="11" id="KW-0961">Cell wall biogenesis/degradation</keyword>
<keyword evidence="7" id="KW-0378">Hydrolase</keyword>
<dbReference type="Gene3D" id="1.10.3810.10">
    <property type="entry name" value="Biosynthetic peptidoglycan transglycosylase-like"/>
    <property type="match status" value="1"/>
</dbReference>
<keyword evidence="5" id="KW-0328">Glycosyltransferase</keyword>
<evidence type="ECO:0000256" key="8">
    <source>
        <dbReference type="ARBA" id="ARBA00022960"/>
    </source>
</evidence>
<dbReference type="PANTHER" id="PTHR32282">
    <property type="entry name" value="BINDING PROTEIN TRANSPEPTIDASE, PUTATIVE-RELATED"/>
    <property type="match status" value="1"/>
</dbReference>
<evidence type="ECO:0000256" key="11">
    <source>
        <dbReference type="ARBA" id="ARBA00023316"/>
    </source>
</evidence>
<dbReference type="FunFam" id="1.10.3810.10:FF:000001">
    <property type="entry name" value="Penicillin-binding protein 1A"/>
    <property type="match status" value="1"/>
</dbReference>
<gene>
    <name evidence="17" type="ORF">HGQ17_13495</name>
</gene>
<dbReference type="GO" id="GO:0009002">
    <property type="term" value="F:serine-type D-Ala-D-Ala carboxypeptidase activity"/>
    <property type="evidence" value="ECO:0007669"/>
    <property type="project" value="UniProtKB-EC"/>
</dbReference>
<sequence>MIDRMAPRKSPLFDTATTVGKIMSFLGVAALCGLLGAGLVFPLAATGGAAASAGSDILEEIPAELSEEPMSTPSRIYANDGETVIATFFAENREPVSYDEISQDMKDAIIAIEDERFYDHGGVDAQGVARAAVITLTSSRQQGASTLTMQYVNNVLNNASVVRGDGPILGAFAQEKTYADKLREMKLAVAIEQEMTKEEIIEGYLNIIQLGGRNYGVEAAAQYYWGVPASELDIQQSAVLAGMVQAPNTYHPIENPDLAMERRNVVLGTMLRQGFITEEEYEEAVNSDLGVIPAEERPSLDSGCMSTSWANYFCDYVEQEILTDETFGETREDRERLLHRGGLNIVTTLDAELQEQAEATAMEHRPDGTGAVAVINSQEPGTGNVLAMAQSTRYDPSEEAEDGGATSMNFNAGQSHSGGIGFPGGSVIKPFVAAAWIEEGGDMDDRVEAWRDEYEYYEEWDASCMDGGSVTLLPEDDQEHWEINNVIDDTEREMSIDFGLYYSINTATVATAYDMDLCAITDVTNRLGIEGFNALDDYGGLRPDTPSFIMGTATVTPMVMNRAYAAFANDGEVCEERVLESVTDAQGTEYEVPGINCEQAIDPDIVAQVNDTMINIAETNAYVEQLDDDPPFPMAGKTGTHESVSAMSFQGFTEGISTGAYIARPGDDTSLWANGNVPTDQYASSVAFPFWYDYMREVAGNYDTGDFPEADDSPFDNRRDTSRYAFSNMGGTGGGSSDSDDNGDDDDDD</sequence>
<evidence type="ECO:0000256" key="6">
    <source>
        <dbReference type="ARBA" id="ARBA00022679"/>
    </source>
</evidence>
<name>A0A7X8YEZ0_9MICC</name>
<evidence type="ECO:0000256" key="4">
    <source>
        <dbReference type="ARBA" id="ARBA00022670"/>
    </source>
</evidence>
<feature type="region of interest" description="Disordered" evidence="14">
    <location>
        <begin position="705"/>
        <end position="749"/>
    </location>
</feature>
<evidence type="ECO:0000256" key="1">
    <source>
        <dbReference type="ARBA" id="ARBA00007090"/>
    </source>
</evidence>
<evidence type="ECO:0000313" key="18">
    <source>
        <dbReference type="Proteomes" id="UP000523139"/>
    </source>
</evidence>
<dbReference type="InterPro" id="IPR012338">
    <property type="entry name" value="Beta-lactam/transpept-like"/>
</dbReference>
<dbReference type="GO" id="GO:0008955">
    <property type="term" value="F:peptidoglycan glycosyltransferase activity"/>
    <property type="evidence" value="ECO:0007669"/>
    <property type="project" value="UniProtKB-EC"/>
</dbReference>
<dbReference type="PANTHER" id="PTHR32282:SF33">
    <property type="entry name" value="PEPTIDOGLYCAN GLYCOSYLTRANSFERASE"/>
    <property type="match status" value="1"/>
</dbReference>
<dbReference type="GO" id="GO:0006508">
    <property type="term" value="P:proteolysis"/>
    <property type="evidence" value="ECO:0007669"/>
    <property type="project" value="UniProtKB-KW"/>
</dbReference>
<feature type="compositionally biased region" description="Acidic residues" evidence="14">
    <location>
        <begin position="738"/>
        <end position="749"/>
    </location>
</feature>
<dbReference type="Gene3D" id="3.40.710.10">
    <property type="entry name" value="DD-peptidase/beta-lactamase superfamily"/>
    <property type="match status" value="1"/>
</dbReference>
<evidence type="ECO:0000259" key="16">
    <source>
        <dbReference type="Pfam" id="PF00912"/>
    </source>
</evidence>
<keyword evidence="6" id="KW-0808">Transferase</keyword>
<protein>
    <submittedName>
        <fullName evidence="17">Penicillin-binding protein</fullName>
    </submittedName>
</protein>
<dbReference type="InterPro" id="IPR023346">
    <property type="entry name" value="Lysozyme-like_dom_sf"/>
</dbReference>
<evidence type="ECO:0000313" key="17">
    <source>
        <dbReference type="EMBL" id="NLS10990.1"/>
    </source>
</evidence>
<keyword evidence="18" id="KW-1185">Reference proteome</keyword>
<dbReference type="SUPFAM" id="SSF53955">
    <property type="entry name" value="Lysozyme-like"/>
    <property type="match status" value="1"/>
</dbReference>
<dbReference type="AlphaFoldDB" id="A0A7X8YEZ0"/>
<dbReference type="InterPro" id="IPR050396">
    <property type="entry name" value="Glycosyltr_51/Transpeptidase"/>
</dbReference>
<evidence type="ECO:0000256" key="5">
    <source>
        <dbReference type="ARBA" id="ARBA00022676"/>
    </source>
</evidence>
<evidence type="ECO:0000256" key="7">
    <source>
        <dbReference type="ARBA" id="ARBA00022801"/>
    </source>
</evidence>
<dbReference type="GO" id="GO:0008360">
    <property type="term" value="P:regulation of cell shape"/>
    <property type="evidence" value="ECO:0007669"/>
    <property type="project" value="UniProtKB-KW"/>
</dbReference>
<dbReference type="GO" id="GO:0071555">
    <property type="term" value="P:cell wall organization"/>
    <property type="evidence" value="ECO:0007669"/>
    <property type="project" value="UniProtKB-KW"/>
</dbReference>
<feature type="domain" description="Penicillin-binding protein transpeptidase" evidence="15">
    <location>
        <begin position="479"/>
        <end position="645"/>
    </location>
</feature>
<feature type="domain" description="Penicillin-binding protein transpeptidase" evidence="15">
    <location>
        <begin position="379"/>
        <end position="463"/>
    </location>
</feature>
<feature type="domain" description="Glycosyl transferase family 51" evidence="16">
    <location>
        <begin position="83"/>
        <end position="270"/>
    </location>
</feature>
<dbReference type="EMBL" id="JABAHY010000019">
    <property type="protein sequence ID" value="NLS10990.1"/>
    <property type="molecule type" value="Genomic_DNA"/>
</dbReference>